<proteinExistence type="inferred from homology"/>
<name>A0A1W6ZZ77_9HYPH</name>
<accession>A0A1W6ZZ77</accession>
<dbReference type="STRING" id="1235591.CAK95_28730"/>
<dbReference type="PANTHER" id="PTHR43123:SF4">
    <property type="entry name" value="POLYSACCHARIDE DEACETYLASE"/>
    <property type="match status" value="1"/>
</dbReference>
<feature type="domain" description="NodB homology" evidence="5">
    <location>
        <begin position="73"/>
        <end position="291"/>
    </location>
</feature>
<dbReference type="AlphaFoldDB" id="A0A1W6ZZ77"/>
<dbReference type="Proteomes" id="UP000194137">
    <property type="component" value="Chromosome"/>
</dbReference>
<evidence type="ECO:0000313" key="6">
    <source>
        <dbReference type="EMBL" id="ARQ02644.1"/>
    </source>
</evidence>
<gene>
    <name evidence="6" type="ORF">CAK95_28730</name>
</gene>
<dbReference type="PROSITE" id="PS51677">
    <property type="entry name" value="NODB"/>
    <property type="match status" value="1"/>
</dbReference>
<evidence type="ECO:0000256" key="4">
    <source>
        <dbReference type="ARBA" id="ARBA00032976"/>
    </source>
</evidence>
<dbReference type="InterPro" id="IPR002509">
    <property type="entry name" value="NODB_dom"/>
</dbReference>
<dbReference type="CDD" id="cd10977">
    <property type="entry name" value="CE4_PuuE_SpCDA1"/>
    <property type="match status" value="1"/>
</dbReference>
<dbReference type="RefSeq" id="WP_183044202.1">
    <property type="nucleotide sequence ID" value="NZ_CP021112.1"/>
</dbReference>
<dbReference type="GO" id="GO:0016810">
    <property type="term" value="F:hydrolase activity, acting on carbon-nitrogen (but not peptide) bonds"/>
    <property type="evidence" value="ECO:0007669"/>
    <property type="project" value="InterPro"/>
</dbReference>
<reference evidence="6 7" key="1">
    <citation type="submission" date="2017-05" db="EMBL/GenBank/DDBJ databases">
        <title>Full genome sequence of Pseudorhodoplanes sinuspersici.</title>
        <authorList>
            <person name="Dastgheib S.M.M."/>
            <person name="Shavandi M."/>
            <person name="Tirandaz H."/>
        </authorList>
    </citation>
    <scope>NUCLEOTIDE SEQUENCE [LARGE SCALE GENOMIC DNA]</scope>
    <source>
        <strain evidence="6 7">RIPI110</strain>
    </source>
</reference>
<comment type="similarity">
    <text evidence="2">Belongs to the polysaccharide deacetylase family.</text>
</comment>
<organism evidence="6 7">
    <name type="scientific">Pseudorhodoplanes sinuspersici</name>
    <dbReference type="NCBI Taxonomy" id="1235591"/>
    <lineage>
        <taxon>Bacteria</taxon>
        <taxon>Pseudomonadati</taxon>
        <taxon>Pseudomonadota</taxon>
        <taxon>Alphaproteobacteria</taxon>
        <taxon>Hyphomicrobiales</taxon>
        <taxon>Pseudorhodoplanes</taxon>
    </lineage>
</organism>
<sequence>MSDHQQDLIPSRDLVGYGEHLPDPKWPGSAVIAVNFNLNYEGGGEATLANGDAVSEGMLNDIGVDTRHGVRDPLVESVFEYGSRRGVWRILDIFSKYDVPLSVLAVARAVEQNPDIAQAFIKRGHEIVSHGYRWIDYCQVPAEVEREHIKRTVEILTRLAGERPLGWMTGRPGPNTRRLIIEEGGFLYDRDSLSDELPYWVEGPKGPHLVIPYSYETNDNRFNGNAGFATADQFFHYIRDAFDLLVEEGRAGSPKLLSIGLHDRLIGRPARAMGLIKLLEHMRSIEGVWFCRGIDIAHHWRKHFPPKSAI</sequence>
<dbReference type="InterPro" id="IPR011330">
    <property type="entry name" value="Glyco_hydro/deAcase_b/a-brl"/>
</dbReference>
<dbReference type="Gene3D" id="3.20.20.370">
    <property type="entry name" value="Glycoside hydrolase/deacetylase"/>
    <property type="match status" value="1"/>
</dbReference>
<keyword evidence="7" id="KW-1185">Reference proteome</keyword>
<dbReference type="KEGG" id="psin:CAK95_28730"/>
<dbReference type="InterPro" id="IPR017625">
    <property type="entry name" value="PuuE"/>
</dbReference>
<dbReference type="SUPFAM" id="SSF88713">
    <property type="entry name" value="Glycoside hydrolase/deacetylase"/>
    <property type="match status" value="1"/>
</dbReference>
<evidence type="ECO:0000259" key="5">
    <source>
        <dbReference type="PROSITE" id="PS51677"/>
    </source>
</evidence>
<evidence type="ECO:0000256" key="2">
    <source>
        <dbReference type="ARBA" id="ARBA00010973"/>
    </source>
</evidence>
<dbReference type="Pfam" id="PF01522">
    <property type="entry name" value="Polysacc_deac_1"/>
    <property type="match status" value="1"/>
</dbReference>
<evidence type="ECO:0000313" key="7">
    <source>
        <dbReference type="Proteomes" id="UP000194137"/>
    </source>
</evidence>
<dbReference type="EMBL" id="CP021112">
    <property type="protein sequence ID" value="ARQ02644.1"/>
    <property type="molecule type" value="Genomic_DNA"/>
</dbReference>
<comment type="function">
    <text evidence="1">Is involved in generating a small heat-stable compound (Nod), an acylated oligomer of N-acetylglucosamine, that stimulates mitosis in various plant protoplasts.</text>
</comment>
<evidence type="ECO:0000256" key="1">
    <source>
        <dbReference type="ARBA" id="ARBA00003236"/>
    </source>
</evidence>
<dbReference type="GO" id="GO:0005975">
    <property type="term" value="P:carbohydrate metabolic process"/>
    <property type="evidence" value="ECO:0007669"/>
    <property type="project" value="InterPro"/>
</dbReference>
<dbReference type="PANTHER" id="PTHR43123">
    <property type="entry name" value="POLYSACCHARIDE DEACETYLASE-RELATED"/>
    <property type="match status" value="1"/>
</dbReference>
<protein>
    <recommendedName>
        <fullName evidence="3">Chitooligosaccharide deacetylase</fullName>
    </recommendedName>
    <alternativeName>
        <fullName evidence="4">Nodulation protein B</fullName>
    </alternativeName>
</protein>
<evidence type="ECO:0000256" key="3">
    <source>
        <dbReference type="ARBA" id="ARBA00020071"/>
    </source>
</evidence>